<sequence>MKNKKYVFAIIMLFIFNVVGCSSKSAEEPPEIPPDAIVKINGEKIETARGTYKWESKGLFSNKTVIADAASPFQIAENMKAEIIDQSSLANVEFNDGSLPQLQAYIWEEENRGEALLVNQHQITLPSKKGKYVIEIYAEWTNGDSSYTFVVDVL</sequence>
<protein>
    <recommendedName>
        <fullName evidence="4">Proteinase inhibitor I42 chagasin domain-containing protein</fullName>
    </recommendedName>
</protein>
<dbReference type="EMBL" id="JACJHX010000002">
    <property type="protein sequence ID" value="MBA9025607.1"/>
    <property type="molecule type" value="Genomic_DNA"/>
</dbReference>
<dbReference type="RefSeq" id="WP_182501680.1">
    <property type="nucleotide sequence ID" value="NZ_JACJHX010000002.1"/>
</dbReference>
<feature type="signal peptide" evidence="1">
    <location>
        <begin position="1"/>
        <end position="20"/>
    </location>
</feature>
<evidence type="ECO:0008006" key="4">
    <source>
        <dbReference type="Google" id="ProtNLM"/>
    </source>
</evidence>
<evidence type="ECO:0000313" key="3">
    <source>
        <dbReference type="Proteomes" id="UP000626697"/>
    </source>
</evidence>
<organism evidence="2 3">
    <name type="scientific">Peribacillus huizhouensis</name>
    <dbReference type="NCBI Taxonomy" id="1501239"/>
    <lineage>
        <taxon>Bacteria</taxon>
        <taxon>Bacillati</taxon>
        <taxon>Bacillota</taxon>
        <taxon>Bacilli</taxon>
        <taxon>Bacillales</taxon>
        <taxon>Bacillaceae</taxon>
        <taxon>Peribacillus</taxon>
    </lineage>
</organism>
<keyword evidence="3" id="KW-1185">Reference proteome</keyword>
<reference evidence="2 3" key="1">
    <citation type="submission" date="2020-08" db="EMBL/GenBank/DDBJ databases">
        <title>Genomic Encyclopedia of Type Strains, Phase IV (KMG-IV): sequencing the most valuable type-strain genomes for metagenomic binning, comparative biology and taxonomic classification.</title>
        <authorList>
            <person name="Goeker M."/>
        </authorList>
    </citation>
    <scope>NUCLEOTIDE SEQUENCE [LARGE SCALE GENOMIC DNA]</scope>
    <source>
        <strain evidence="2 3">DSM 105481</strain>
    </source>
</reference>
<proteinExistence type="predicted"/>
<accession>A0ABR6CKT9</accession>
<dbReference type="Proteomes" id="UP000626697">
    <property type="component" value="Unassembled WGS sequence"/>
</dbReference>
<gene>
    <name evidence="2" type="ORF">HNP81_000890</name>
</gene>
<feature type="chain" id="PRO_5045596162" description="Proteinase inhibitor I42 chagasin domain-containing protein" evidence="1">
    <location>
        <begin position="21"/>
        <end position="154"/>
    </location>
</feature>
<keyword evidence="1" id="KW-0732">Signal</keyword>
<evidence type="ECO:0000313" key="2">
    <source>
        <dbReference type="EMBL" id="MBA9025607.1"/>
    </source>
</evidence>
<name>A0ABR6CKT9_9BACI</name>
<evidence type="ECO:0000256" key="1">
    <source>
        <dbReference type="SAM" id="SignalP"/>
    </source>
</evidence>
<comment type="caution">
    <text evidence="2">The sequence shown here is derived from an EMBL/GenBank/DDBJ whole genome shotgun (WGS) entry which is preliminary data.</text>
</comment>